<sequence>MLDDGERLSMLVDDTGMPIYFLALFITTQVRNAGRSANTISADLVPSSVCICGPMPAGSTWSNVSPLGPTSPILNLNRSLPALCAEFEAGPPFPLVSQSSNTRGGARAKIRKGQILSHGKYRNLTYIGIYLCWLAARLTERAIGMVDQLARGAIKDMAQSIETKRPRRARRSIVNAPKGLQHAEESRLLNFVSEQVCQGAWERIGM</sequence>
<name>A0A328P0G7_9GAMM</name>
<gene>
    <name evidence="1" type="ORF">CA260_16875</name>
</gene>
<keyword evidence="2" id="KW-1185">Reference proteome</keyword>
<dbReference type="Proteomes" id="UP000248926">
    <property type="component" value="Unassembled WGS sequence"/>
</dbReference>
<dbReference type="EMBL" id="NFZS01000004">
    <property type="protein sequence ID" value="RAO75718.1"/>
    <property type="molecule type" value="Genomic_DNA"/>
</dbReference>
<proteinExistence type="predicted"/>
<evidence type="ECO:0000313" key="2">
    <source>
        <dbReference type="Proteomes" id="UP000248926"/>
    </source>
</evidence>
<organism evidence="1 2">
    <name type="scientific">Dyella jiangningensis</name>
    <dbReference type="NCBI Taxonomy" id="1379159"/>
    <lineage>
        <taxon>Bacteria</taxon>
        <taxon>Pseudomonadati</taxon>
        <taxon>Pseudomonadota</taxon>
        <taxon>Gammaproteobacteria</taxon>
        <taxon>Lysobacterales</taxon>
        <taxon>Rhodanobacteraceae</taxon>
        <taxon>Dyella</taxon>
    </lineage>
</organism>
<protein>
    <submittedName>
        <fullName evidence="1">Uncharacterized protein</fullName>
    </submittedName>
</protein>
<evidence type="ECO:0000313" key="1">
    <source>
        <dbReference type="EMBL" id="RAO75718.1"/>
    </source>
</evidence>
<comment type="caution">
    <text evidence="1">The sequence shown here is derived from an EMBL/GenBank/DDBJ whole genome shotgun (WGS) entry which is preliminary data.</text>
</comment>
<accession>A0A328P0G7</accession>
<reference evidence="1 2" key="1">
    <citation type="journal article" date="2018" name="Genet. Mol. Biol.">
        <title>The genome sequence of Dyella jiangningensis FCAV SCS01 from a lignocellulose-decomposing microbial consortium metagenome reveals potential for biotechnological applications.</title>
        <authorList>
            <person name="Desiderato J.G."/>
            <person name="Alvarenga D.O."/>
            <person name="Constancio M.T.L."/>
            <person name="Alves L.M.C."/>
            <person name="Varani A.M."/>
        </authorList>
    </citation>
    <scope>NUCLEOTIDE SEQUENCE [LARGE SCALE GENOMIC DNA]</scope>
    <source>
        <strain evidence="1 2">FCAV SCS01</strain>
    </source>
</reference>
<dbReference type="AlphaFoldDB" id="A0A328P0G7"/>